<dbReference type="PANTHER" id="PTHR38447:SF1">
    <property type="entry name" value="RNA POLYMERASE-BINDING TRANSCRIPTION FACTOR CARD"/>
    <property type="match status" value="1"/>
</dbReference>
<feature type="domain" description="CarD-like/TRCF RNAP-interacting" evidence="1">
    <location>
        <begin position="8"/>
        <end position="118"/>
    </location>
</feature>
<dbReference type="InterPro" id="IPR052531">
    <property type="entry name" value="CarD-like_regulator"/>
</dbReference>
<organism evidence="2 3">
    <name type="scientific">Silvanigrella aquatica</name>
    <dbReference type="NCBI Taxonomy" id="1915309"/>
    <lineage>
        <taxon>Bacteria</taxon>
        <taxon>Pseudomonadati</taxon>
        <taxon>Bdellovibrionota</taxon>
        <taxon>Oligoflexia</taxon>
        <taxon>Silvanigrellales</taxon>
        <taxon>Silvanigrellaceae</taxon>
        <taxon>Silvanigrella</taxon>
    </lineage>
</organism>
<dbReference type="AlphaFoldDB" id="A0A1L4D470"/>
<dbReference type="InterPro" id="IPR048792">
    <property type="entry name" value="CarD_C"/>
</dbReference>
<evidence type="ECO:0000313" key="3">
    <source>
        <dbReference type="Proteomes" id="UP000184731"/>
    </source>
</evidence>
<dbReference type="GO" id="GO:0009303">
    <property type="term" value="P:rRNA transcription"/>
    <property type="evidence" value="ECO:0007669"/>
    <property type="project" value="TreeGrafter"/>
</dbReference>
<gene>
    <name evidence="2" type="ORF">AXG55_14150</name>
</gene>
<accession>A0A1L4D470</accession>
<protein>
    <recommendedName>
        <fullName evidence="1">CarD-like/TRCF RNAP-interacting domain-containing protein</fullName>
    </recommendedName>
</protein>
<dbReference type="Pfam" id="PF02559">
    <property type="entry name" value="CarD_TRCF_RID"/>
    <property type="match status" value="1"/>
</dbReference>
<evidence type="ECO:0000313" key="2">
    <source>
        <dbReference type="EMBL" id="APJ04972.1"/>
    </source>
</evidence>
<dbReference type="Pfam" id="PF21095">
    <property type="entry name" value="CarD_C"/>
    <property type="match status" value="1"/>
</dbReference>
<sequence>MSAEKFYDFIVGQKAVYPCHGVGTIENIEECSIGGAQQDFYVLKIHSTGAKVMVPTRAAKTVGLRSVISLPDVEKVFQILQSPSKKSTATWNRRFRALNDKLNTGDLVEIAEVLRDLSSLSSDKELSFGEKKMLERARNMLVSEISVARGEEKSVIEHELNHILFAI</sequence>
<dbReference type="SUPFAM" id="SSF141259">
    <property type="entry name" value="CarD-like"/>
    <property type="match status" value="1"/>
</dbReference>
<dbReference type="OrthoDB" id="5292897at2"/>
<proteinExistence type="predicted"/>
<dbReference type="RefSeq" id="WP_148698734.1">
    <property type="nucleotide sequence ID" value="NZ_CP017834.1"/>
</dbReference>
<dbReference type="STRING" id="1915309.AXG55_14150"/>
<dbReference type="InterPro" id="IPR042215">
    <property type="entry name" value="CarD-like_C"/>
</dbReference>
<evidence type="ECO:0000259" key="1">
    <source>
        <dbReference type="SMART" id="SM01058"/>
    </source>
</evidence>
<dbReference type="EMBL" id="CP017834">
    <property type="protein sequence ID" value="APJ04972.1"/>
    <property type="molecule type" value="Genomic_DNA"/>
</dbReference>
<keyword evidence="3" id="KW-1185">Reference proteome</keyword>
<name>A0A1L4D470_9BACT</name>
<dbReference type="Gene3D" id="1.20.58.1290">
    <property type="entry name" value="CarD-like, C-terminal domain"/>
    <property type="match status" value="1"/>
</dbReference>
<dbReference type="Proteomes" id="UP000184731">
    <property type="component" value="Chromosome"/>
</dbReference>
<dbReference type="InterPro" id="IPR036101">
    <property type="entry name" value="CarD-like/TRCF_RID_sf"/>
</dbReference>
<dbReference type="KEGG" id="saqi:AXG55_14150"/>
<dbReference type="PANTHER" id="PTHR38447">
    <property type="entry name" value="TRANSCRIPTION FACTOR YDEB-RELATED"/>
    <property type="match status" value="1"/>
</dbReference>
<dbReference type="SMART" id="SM01058">
    <property type="entry name" value="CarD_TRCF"/>
    <property type="match status" value="1"/>
</dbReference>
<reference evidence="2 3" key="1">
    <citation type="submission" date="2016-10" db="EMBL/GenBank/DDBJ databases">
        <title>Silvanigrella aquatica sp. nov., isolated from a freshwater lake located in the Black Forest, Germany, description of Silvanigrellaceae fam. nov., Silvanigrellales ord. nov., reclassification of the order Bdellovibrionales in the class Oligoflexia, reclassification of the families Bacteriovoracaceae and Halobacteriovoraceae in the new order Bacteriovoracales ord. nov., and reclassification of the family Pseudobacteriovoracaceae in the order Oligoflexiales.</title>
        <authorList>
            <person name="Hahn M.W."/>
            <person name="Schmidt J."/>
            <person name="Koll U."/>
            <person name="Rohde M."/>
            <person name="Verbag S."/>
            <person name="Pitt A."/>
            <person name="Nakai R."/>
            <person name="Naganuma T."/>
            <person name="Lang E."/>
        </authorList>
    </citation>
    <scope>NUCLEOTIDE SEQUENCE [LARGE SCALE GENOMIC DNA]</scope>
    <source>
        <strain evidence="2 3">MWH-Nonnen-W8red</strain>
    </source>
</reference>
<dbReference type="Gene3D" id="2.40.10.170">
    <property type="match status" value="1"/>
</dbReference>
<dbReference type="InterPro" id="IPR003711">
    <property type="entry name" value="CarD-like/TRCF_RID"/>
</dbReference>